<dbReference type="Proteomes" id="UP000291838">
    <property type="component" value="Unassembled WGS sequence"/>
</dbReference>
<sequence>MSREAGTGERTDFATYVYARWPDMVGGLEDEGVAADEARLAVAEALLGRRSSWPRRSRDEDVDVTLWAEIRERAALPPTGQPAPHGVRPYDPHDGPEDWFARAEARRGARRRRGAVRVAVGVLVLAVLAAGWQWWASIPPAPEVRKEANSLPVVWYAAGELHLEDVVVELPGIDTFVADGSGAAAVLRNGETVRIDEDGDVTTIDDPPDALDEEPDPPRFVAITQYDVVLQAAPVAGGGWAYLLDSSRRDGATDAVRRSESGRRALVVCRAELDCAPAVTVVAADGAIRLR</sequence>
<reference evidence="2 3" key="1">
    <citation type="submission" date="2019-01" db="EMBL/GenBank/DDBJ databases">
        <title>Novel species of Nocardioides.</title>
        <authorList>
            <person name="Liu Q."/>
            <person name="Xin Y.-H."/>
        </authorList>
    </citation>
    <scope>NUCLEOTIDE SEQUENCE [LARGE SCALE GENOMIC DNA]</scope>
    <source>
        <strain evidence="2 3">HLT3-15</strain>
    </source>
</reference>
<keyword evidence="1" id="KW-1133">Transmembrane helix</keyword>
<accession>A0A4Q2RN39</accession>
<feature type="transmembrane region" description="Helical" evidence="1">
    <location>
        <begin position="115"/>
        <end position="135"/>
    </location>
</feature>
<keyword evidence="1" id="KW-0472">Membrane</keyword>
<keyword evidence="1" id="KW-0812">Transmembrane</keyword>
<protein>
    <submittedName>
        <fullName evidence="2">Uncharacterized protein</fullName>
    </submittedName>
</protein>
<comment type="caution">
    <text evidence="2">The sequence shown here is derived from an EMBL/GenBank/DDBJ whole genome shotgun (WGS) entry which is preliminary data.</text>
</comment>
<dbReference type="AlphaFoldDB" id="A0A4Q2RN39"/>
<evidence type="ECO:0000256" key="1">
    <source>
        <dbReference type="SAM" id="Phobius"/>
    </source>
</evidence>
<dbReference type="OrthoDB" id="3787124at2"/>
<name>A0A4Q2RN39_9ACTN</name>
<gene>
    <name evidence="2" type="ORF">EUA06_18225</name>
</gene>
<evidence type="ECO:0000313" key="3">
    <source>
        <dbReference type="Proteomes" id="UP000291838"/>
    </source>
</evidence>
<dbReference type="EMBL" id="SDWS01000009">
    <property type="protein sequence ID" value="RYB89039.1"/>
    <property type="molecule type" value="Genomic_DNA"/>
</dbReference>
<dbReference type="RefSeq" id="WP_129478426.1">
    <property type="nucleotide sequence ID" value="NZ_SDWS01000009.1"/>
</dbReference>
<evidence type="ECO:0000313" key="2">
    <source>
        <dbReference type="EMBL" id="RYB89039.1"/>
    </source>
</evidence>
<keyword evidence="3" id="KW-1185">Reference proteome</keyword>
<proteinExistence type="predicted"/>
<organism evidence="2 3">
    <name type="scientific">Nocardioides glacieisoli</name>
    <dbReference type="NCBI Taxonomy" id="1168730"/>
    <lineage>
        <taxon>Bacteria</taxon>
        <taxon>Bacillati</taxon>
        <taxon>Actinomycetota</taxon>
        <taxon>Actinomycetes</taxon>
        <taxon>Propionibacteriales</taxon>
        <taxon>Nocardioidaceae</taxon>
        <taxon>Nocardioides</taxon>
    </lineage>
</organism>